<keyword evidence="3" id="KW-1185">Reference proteome</keyword>
<organism evidence="2 3">
    <name type="scientific">Pristionchus pacificus</name>
    <name type="common">Parasitic nematode worm</name>
    <dbReference type="NCBI Taxonomy" id="54126"/>
    <lineage>
        <taxon>Eukaryota</taxon>
        <taxon>Metazoa</taxon>
        <taxon>Ecdysozoa</taxon>
        <taxon>Nematoda</taxon>
        <taxon>Chromadorea</taxon>
        <taxon>Rhabditida</taxon>
        <taxon>Rhabditina</taxon>
        <taxon>Diplogasteromorpha</taxon>
        <taxon>Diplogasteroidea</taxon>
        <taxon>Neodiplogasteridae</taxon>
        <taxon>Pristionchus</taxon>
    </lineage>
</organism>
<sequence>MWGRSHPKYGPAGDRRQSIALVPEGSKHKAVKRNLVGMVIAGRDGGGIDEIITPVTPAICPEVPYPRIVPASGILDTVAVPVIDRSVMPEKEGKKEAKDKKKDSSSSSSEEDLAAGSGRTRRVRRYIFPSAIPRIRFGDRDRSANAAIATRHG</sequence>
<evidence type="ECO:0000313" key="2">
    <source>
        <dbReference type="EnsemblMetazoa" id="PPA22400.1"/>
    </source>
</evidence>
<dbReference type="EnsemblMetazoa" id="PPA22400.1">
    <property type="protein sequence ID" value="PPA22400.1"/>
    <property type="gene ID" value="WBGene00111954"/>
</dbReference>
<evidence type="ECO:0000256" key="1">
    <source>
        <dbReference type="SAM" id="MobiDB-lite"/>
    </source>
</evidence>
<feature type="region of interest" description="Disordered" evidence="1">
    <location>
        <begin position="85"/>
        <end position="118"/>
    </location>
</feature>
<protein>
    <submittedName>
        <fullName evidence="2">Uncharacterized protein</fullName>
    </submittedName>
</protein>
<proteinExistence type="predicted"/>
<dbReference type="Proteomes" id="UP000005239">
    <property type="component" value="Unassembled WGS sequence"/>
</dbReference>
<dbReference type="AlphaFoldDB" id="A0A2A6CVQ6"/>
<evidence type="ECO:0000313" key="3">
    <source>
        <dbReference type="Proteomes" id="UP000005239"/>
    </source>
</evidence>
<name>A0A2A6CVQ6_PRIPA</name>
<reference evidence="2" key="2">
    <citation type="submission" date="2022-06" db="UniProtKB">
        <authorList>
            <consortium name="EnsemblMetazoa"/>
        </authorList>
    </citation>
    <scope>IDENTIFICATION</scope>
    <source>
        <strain evidence="2">PS312</strain>
    </source>
</reference>
<feature type="compositionally biased region" description="Basic and acidic residues" evidence="1">
    <location>
        <begin position="87"/>
        <end position="104"/>
    </location>
</feature>
<accession>A0A8R1UI45</accession>
<accession>A0A2A6CVQ6</accession>
<reference evidence="3" key="1">
    <citation type="journal article" date="2008" name="Nat. Genet.">
        <title>The Pristionchus pacificus genome provides a unique perspective on nematode lifestyle and parasitism.</title>
        <authorList>
            <person name="Dieterich C."/>
            <person name="Clifton S.W."/>
            <person name="Schuster L.N."/>
            <person name="Chinwalla A."/>
            <person name="Delehaunty K."/>
            <person name="Dinkelacker I."/>
            <person name="Fulton L."/>
            <person name="Fulton R."/>
            <person name="Godfrey J."/>
            <person name="Minx P."/>
            <person name="Mitreva M."/>
            <person name="Roeseler W."/>
            <person name="Tian H."/>
            <person name="Witte H."/>
            <person name="Yang S.P."/>
            <person name="Wilson R.K."/>
            <person name="Sommer R.J."/>
        </authorList>
    </citation>
    <scope>NUCLEOTIDE SEQUENCE [LARGE SCALE GENOMIC DNA]</scope>
    <source>
        <strain evidence="3">PS312</strain>
    </source>
</reference>
<gene>
    <name evidence="2" type="primary">WBGene00111954</name>
</gene>